<gene>
    <name evidence="3" type="ORF">JCM6292_933</name>
</gene>
<dbReference type="Proteomes" id="UP000018861">
    <property type="component" value="Unassembled WGS sequence"/>
</dbReference>
<dbReference type="AlphaFoldDB" id="W4P4Q4"/>
<evidence type="ECO:0000256" key="1">
    <source>
        <dbReference type="SAM" id="SignalP"/>
    </source>
</evidence>
<evidence type="ECO:0000259" key="2">
    <source>
        <dbReference type="Pfam" id="PF16378"/>
    </source>
</evidence>
<organism evidence="3 4">
    <name type="scientific">Bacteroides pyogenes JCM 6292</name>
    <dbReference type="NCBI Taxonomy" id="1235809"/>
    <lineage>
        <taxon>Bacteria</taxon>
        <taxon>Pseudomonadati</taxon>
        <taxon>Bacteroidota</taxon>
        <taxon>Bacteroidia</taxon>
        <taxon>Bacteroidales</taxon>
        <taxon>Bacteroidaceae</taxon>
        <taxon>Bacteroides</taxon>
    </lineage>
</organism>
<accession>W4P4Q4</accession>
<dbReference type="EMBL" id="BAIQ01000007">
    <property type="protein sequence ID" value="GAE14757.1"/>
    <property type="molecule type" value="Genomic_DNA"/>
</dbReference>
<reference evidence="3 4" key="1">
    <citation type="journal article" date="2014" name="Genome Announc.">
        <title>Draft Genome Sequences of Three Strains of Bacteroides pyogenes Isolated from a Cat and Swine.</title>
        <authorList>
            <person name="Sakamoto M."/>
            <person name="Oshima K."/>
            <person name="Suda W."/>
            <person name="Kitamura K."/>
            <person name="Iida T."/>
            <person name="Hattori M."/>
            <person name="Ohkuma M."/>
        </authorList>
    </citation>
    <scope>NUCLEOTIDE SEQUENCE [LARGE SCALE GENOMIC DNA]</scope>
    <source>
        <strain evidence="3 4">JCM 6292</strain>
    </source>
</reference>
<dbReference type="InterPro" id="IPR032149">
    <property type="entry name" value="DUF4988"/>
</dbReference>
<comment type="caution">
    <text evidence="3">The sequence shown here is derived from an EMBL/GenBank/DDBJ whole genome shotgun (WGS) entry which is preliminary data.</text>
</comment>
<feature type="domain" description="DUF4988" evidence="2">
    <location>
        <begin position="30"/>
        <end position="200"/>
    </location>
</feature>
<feature type="chain" id="PRO_5004845700" evidence="1">
    <location>
        <begin position="22"/>
        <end position="404"/>
    </location>
</feature>
<dbReference type="Pfam" id="PF16378">
    <property type="entry name" value="DUF4988"/>
    <property type="match status" value="1"/>
</dbReference>
<keyword evidence="3" id="KW-0675">Receptor</keyword>
<name>W4P4Q4_9BACE</name>
<evidence type="ECO:0000313" key="3">
    <source>
        <dbReference type="EMBL" id="GAE14757.1"/>
    </source>
</evidence>
<dbReference type="PROSITE" id="PS51257">
    <property type="entry name" value="PROKAR_LIPOPROTEIN"/>
    <property type="match status" value="1"/>
</dbReference>
<evidence type="ECO:0000313" key="4">
    <source>
        <dbReference type="Proteomes" id="UP000018861"/>
    </source>
</evidence>
<keyword evidence="1" id="KW-0732">Signal</keyword>
<feature type="signal peptide" evidence="1">
    <location>
        <begin position="1"/>
        <end position="21"/>
    </location>
</feature>
<sequence length="404" mass="44845">MKSKSITYLLLWSICSLFVFMQSCQETDDLKTDINRLKDRVAALEKATEGMNTSFASLQALIQANKTIIGVTPTKDGKGYSVELSDGTTVRVMNSESVAASVPVFSVDDEGYWMYKTASETDFRYLPGPDGEEKISAIPRTEAGTPILTPQLNVSSTGYWQVSYDGGTTFTTLKDADGQDIKAEGGKQGGTTVFSKVVYDEEKKTLSFTLAGTDPEQSYTFPVDDSFGLVIEGWNPDKIEEFAESEPFKEYNVRQTDIKEAMIQPLPGWNVRLTEEKLIVTPLPDVTKNKEETIKIVLTSSKNYIRIVSMSVKVLPSGVETPAWKQFKEKSDENVLLDFSYAGYMHGESAPAEMDEWIAKGYKVYDVTKYGAIPNDGQPDREAFMKVLAEIAGKPENIKKRITA</sequence>
<proteinExistence type="predicted"/>
<protein>
    <submittedName>
        <fullName evidence="3">TonB-dependent receptor</fullName>
    </submittedName>
</protein>